<feature type="region of interest" description="Disordered" evidence="1">
    <location>
        <begin position="81"/>
        <end position="158"/>
    </location>
</feature>
<evidence type="ECO:0000313" key="3">
    <source>
        <dbReference type="Proteomes" id="UP000777438"/>
    </source>
</evidence>
<protein>
    <submittedName>
        <fullName evidence="2">Uncharacterized protein</fullName>
    </submittedName>
</protein>
<evidence type="ECO:0000313" key="2">
    <source>
        <dbReference type="EMBL" id="KAH6900740.1"/>
    </source>
</evidence>
<feature type="compositionally biased region" description="Polar residues" evidence="1">
    <location>
        <begin position="191"/>
        <end position="203"/>
    </location>
</feature>
<name>A0A9P9AXF5_9HYPO</name>
<evidence type="ECO:0000256" key="1">
    <source>
        <dbReference type="SAM" id="MobiDB-lite"/>
    </source>
</evidence>
<sequence length="203" mass="22453">MSHISTQKFWIHHRNRRVTTPSRRAKSTTTTCISLISNSYHGLLRLALSTSQEQQCHHRPTIPPLLFAHSHILFSQPEIEQAPTPASNFSQRRTQDDRQNPCPLSCLGTPINSHLRDDQSAAAPQSWRAMAGPGPGSSFHGSRETPSQGPKLGAHGGIKHRGSFLGSCHPDCIHRIRASPLRHPLAHSHPIHTSLTPSCQRKP</sequence>
<organism evidence="2 3">
    <name type="scientific">Thelonectria olida</name>
    <dbReference type="NCBI Taxonomy" id="1576542"/>
    <lineage>
        <taxon>Eukaryota</taxon>
        <taxon>Fungi</taxon>
        <taxon>Dikarya</taxon>
        <taxon>Ascomycota</taxon>
        <taxon>Pezizomycotina</taxon>
        <taxon>Sordariomycetes</taxon>
        <taxon>Hypocreomycetidae</taxon>
        <taxon>Hypocreales</taxon>
        <taxon>Nectriaceae</taxon>
        <taxon>Thelonectria</taxon>
    </lineage>
</organism>
<proteinExistence type="predicted"/>
<feature type="region of interest" description="Disordered" evidence="1">
    <location>
        <begin position="184"/>
        <end position="203"/>
    </location>
</feature>
<accession>A0A9P9AXF5</accession>
<reference evidence="2 3" key="1">
    <citation type="journal article" date="2021" name="Nat. Commun.">
        <title>Genetic determinants of endophytism in the Arabidopsis root mycobiome.</title>
        <authorList>
            <person name="Mesny F."/>
            <person name="Miyauchi S."/>
            <person name="Thiergart T."/>
            <person name="Pickel B."/>
            <person name="Atanasova L."/>
            <person name="Karlsson M."/>
            <person name="Huettel B."/>
            <person name="Barry K.W."/>
            <person name="Haridas S."/>
            <person name="Chen C."/>
            <person name="Bauer D."/>
            <person name="Andreopoulos W."/>
            <person name="Pangilinan J."/>
            <person name="LaButti K."/>
            <person name="Riley R."/>
            <person name="Lipzen A."/>
            <person name="Clum A."/>
            <person name="Drula E."/>
            <person name="Henrissat B."/>
            <person name="Kohler A."/>
            <person name="Grigoriev I.V."/>
            <person name="Martin F.M."/>
            <person name="Hacquard S."/>
        </authorList>
    </citation>
    <scope>NUCLEOTIDE SEQUENCE [LARGE SCALE GENOMIC DNA]</scope>
    <source>
        <strain evidence="2 3">MPI-CAGE-CH-0241</strain>
    </source>
</reference>
<comment type="caution">
    <text evidence="2">The sequence shown here is derived from an EMBL/GenBank/DDBJ whole genome shotgun (WGS) entry which is preliminary data.</text>
</comment>
<gene>
    <name evidence="2" type="ORF">B0T10DRAFT_36146</name>
</gene>
<dbReference type="EMBL" id="JAGPYM010000001">
    <property type="protein sequence ID" value="KAH6900740.1"/>
    <property type="molecule type" value="Genomic_DNA"/>
</dbReference>
<dbReference type="AlphaFoldDB" id="A0A9P9AXF5"/>
<dbReference type="Proteomes" id="UP000777438">
    <property type="component" value="Unassembled WGS sequence"/>
</dbReference>
<keyword evidence="3" id="KW-1185">Reference proteome</keyword>